<gene>
    <name evidence="6" type="ORF">LX70_02768</name>
</gene>
<evidence type="ECO:0000256" key="1">
    <source>
        <dbReference type="ARBA" id="ARBA00023015"/>
    </source>
</evidence>
<dbReference type="InterPro" id="IPR001387">
    <property type="entry name" value="Cro/C1-type_HTH"/>
</dbReference>
<dbReference type="CDD" id="cd01392">
    <property type="entry name" value="HTH_LacI"/>
    <property type="match status" value="1"/>
</dbReference>
<dbReference type="Pfam" id="PF00356">
    <property type="entry name" value="LacI"/>
    <property type="match status" value="1"/>
</dbReference>
<name>A0A2S8S519_9RHOB</name>
<dbReference type="Pfam" id="PF13407">
    <property type="entry name" value="Peripla_BP_4"/>
    <property type="match status" value="1"/>
</dbReference>
<dbReference type="PROSITE" id="PS50943">
    <property type="entry name" value="HTH_CROC1"/>
    <property type="match status" value="1"/>
</dbReference>
<dbReference type="SUPFAM" id="SSF47413">
    <property type="entry name" value="lambda repressor-like DNA-binding domains"/>
    <property type="match status" value="1"/>
</dbReference>
<proteinExistence type="predicted"/>
<protein>
    <submittedName>
        <fullName evidence="6">LacI family transcriptional regulator</fullName>
    </submittedName>
</protein>
<dbReference type="PROSITE" id="PS50932">
    <property type="entry name" value="HTH_LACI_2"/>
    <property type="match status" value="1"/>
</dbReference>
<dbReference type="PANTHER" id="PTHR30146">
    <property type="entry name" value="LACI-RELATED TRANSCRIPTIONAL REPRESSOR"/>
    <property type="match status" value="1"/>
</dbReference>
<dbReference type="OrthoDB" id="9805774at2"/>
<evidence type="ECO:0000259" key="5">
    <source>
        <dbReference type="PROSITE" id="PS50943"/>
    </source>
</evidence>
<evidence type="ECO:0000259" key="4">
    <source>
        <dbReference type="PROSITE" id="PS50932"/>
    </source>
</evidence>
<evidence type="ECO:0000256" key="3">
    <source>
        <dbReference type="ARBA" id="ARBA00023163"/>
    </source>
</evidence>
<dbReference type="GO" id="GO:0003700">
    <property type="term" value="F:DNA-binding transcription factor activity"/>
    <property type="evidence" value="ECO:0007669"/>
    <property type="project" value="TreeGrafter"/>
</dbReference>
<dbReference type="InterPro" id="IPR028082">
    <property type="entry name" value="Peripla_BP_I"/>
</dbReference>
<evidence type="ECO:0000256" key="2">
    <source>
        <dbReference type="ARBA" id="ARBA00023125"/>
    </source>
</evidence>
<accession>A0A2S8S519</accession>
<sequence>MARRPTMKDVAREAGLSVATVDRALNGRSTVREETLRKIARAADKVGYHARGLLEFRMVQQVPELRLGFLLIKKKHEFYQTFAREIEAAAAARSDVRIRPLIRYVTSQSPEEFAAAMAQFRGRVDAVAAVAINHQKLNQVVRDLTGANIPVFSLLNDFGQGIRQSYLGLNNMKIGRLAAWMMTRTVAQPGKLAIFVGGNRWHGHDLREVGFRSFVRETAPAFTVLEALVNLETVEVTYEATLDLLNRHADLRGIYVAGGGMEGAIRALREARPPGKVALIVNELTGESRAALLDGYAVMVISTPLRELCRDLLGFMIAAAGKPDSGPGSQHFLEPRVMLAEML</sequence>
<dbReference type="SUPFAM" id="SSF53822">
    <property type="entry name" value="Periplasmic binding protein-like I"/>
    <property type="match status" value="1"/>
</dbReference>
<keyword evidence="2" id="KW-0238">DNA-binding</keyword>
<keyword evidence="7" id="KW-1185">Reference proteome</keyword>
<dbReference type="CDD" id="cd06307">
    <property type="entry name" value="PBP1_sugar_binding"/>
    <property type="match status" value="1"/>
</dbReference>
<dbReference type="RefSeq" id="WP_105515363.1">
    <property type="nucleotide sequence ID" value="NZ_PVEP01000006.1"/>
</dbReference>
<dbReference type="Proteomes" id="UP000238338">
    <property type="component" value="Unassembled WGS sequence"/>
</dbReference>
<evidence type="ECO:0000313" key="7">
    <source>
        <dbReference type="Proteomes" id="UP000238338"/>
    </source>
</evidence>
<keyword evidence="1" id="KW-0805">Transcription regulation</keyword>
<keyword evidence="3" id="KW-0804">Transcription</keyword>
<dbReference type="EMBL" id="PVEP01000006">
    <property type="protein sequence ID" value="PQV55883.1"/>
    <property type="molecule type" value="Genomic_DNA"/>
</dbReference>
<dbReference type="Gene3D" id="1.10.260.40">
    <property type="entry name" value="lambda repressor-like DNA-binding domains"/>
    <property type="match status" value="1"/>
</dbReference>
<dbReference type="Gene3D" id="3.40.50.2300">
    <property type="match status" value="2"/>
</dbReference>
<reference evidence="6 7" key="1">
    <citation type="submission" date="2018-02" db="EMBL/GenBank/DDBJ databases">
        <title>Genomic Encyclopedia of Archaeal and Bacterial Type Strains, Phase II (KMG-II): from individual species to whole genera.</title>
        <authorList>
            <person name="Goeker M."/>
        </authorList>
    </citation>
    <scope>NUCLEOTIDE SEQUENCE [LARGE SCALE GENOMIC DNA]</scope>
    <source>
        <strain evidence="6 7">DSM 18921</strain>
    </source>
</reference>
<feature type="domain" description="HTH lacI-type" evidence="4">
    <location>
        <begin position="5"/>
        <end position="55"/>
    </location>
</feature>
<dbReference type="InterPro" id="IPR025997">
    <property type="entry name" value="SBP_2_dom"/>
</dbReference>
<evidence type="ECO:0000313" key="6">
    <source>
        <dbReference type="EMBL" id="PQV55883.1"/>
    </source>
</evidence>
<dbReference type="SMART" id="SM00354">
    <property type="entry name" value="HTH_LACI"/>
    <property type="match status" value="1"/>
</dbReference>
<dbReference type="InterPro" id="IPR000843">
    <property type="entry name" value="HTH_LacI"/>
</dbReference>
<comment type="caution">
    <text evidence="6">The sequence shown here is derived from an EMBL/GenBank/DDBJ whole genome shotgun (WGS) entry which is preliminary data.</text>
</comment>
<organism evidence="6 7">
    <name type="scientific">Albidovulum denitrificans</name>
    <dbReference type="NCBI Taxonomy" id="404881"/>
    <lineage>
        <taxon>Bacteria</taxon>
        <taxon>Pseudomonadati</taxon>
        <taxon>Pseudomonadota</taxon>
        <taxon>Alphaproteobacteria</taxon>
        <taxon>Rhodobacterales</taxon>
        <taxon>Paracoccaceae</taxon>
        <taxon>Albidovulum</taxon>
    </lineage>
</organism>
<dbReference type="AlphaFoldDB" id="A0A2S8S519"/>
<dbReference type="GO" id="GO:0000976">
    <property type="term" value="F:transcription cis-regulatory region binding"/>
    <property type="evidence" value="ECO:0007669"/>
    <property type="project" value="TreeGrafter"/>
</dbReference>
<dbReference type="InterPro" id="IPR010982">
    <property type="entry name" value="Lambda_DNA-bd_dom_sf"/>
</dbReference>
<feature type="domain" description="HTH cro/C1-type" evidence="5">
    <location>
        <begin position="6"/>
        <end position="49"/>
    </location>
</feature>
<dbReference type="PANTHER" id="PTHR30146:SF152">
    <property type="entry name" value="TRANSCRIPTIONAL REGULATORY PROTEIN"/>
    <property type="match status" value="1"/>
</dbReference>